<dbReference type="InterPro" id="IPR000225">
    <property type="entry name" value="Armadillo"/>
</dbReference>
<dbReference type="SUPFAM" id="SSF48371">
    <property type="entry name" value="ARM repeat"/>
    <property type="match status" value="1"/>
</dbReference>
<dbReference type="AlphaFoldDB" id="A0AAN9FKJ5"/>
<sequence length="656" mass="71205">MQCLETCAKVVVVVGIPVSWGLGCYGTMTRNDGQFDSEKGKLIQDLSFWLNNFCVLIDEFGSIGDDKWILQSSNLMLLRIVIINFYKTALINFETMVEDCGDSVVVDARSTEDWLLHAQELVPAALAKAREVKGFPGRWKMIISKLEQVPSRLSDLSSHPCFSKNALCKEQLQAVSKSLKEVMELAELCLKEKYEGKLQMQSDLDALTGKLDLNLRDCGLLIKTGVLGEATLPLTTVSGPIAESDMATHGNVRELLARLQIGHLEAKHRALDKFYDVMREDEKNVLAVLGRSNVAALVQLLTATSPRIREKAVTVICSLVESGSCENWLVSEGLLPPLIRLVESGSAVGKEKAIVSLQRLSMSAETTRAIVGHGGIRPLIELCETGDSVSQAAAACTLKNISSVPEVRQALAEEGIVRVMINLLNNGILLGSKEYAAECLQNLTASNENLRRSVISEGGVKSLLDYLDGPLPQESAVGALRNMVGSVPEDTLVSLGLLPRLVHVLKSGSLGAQQAGGSVICRVCSSIEMKKMIGEAGCIPLLVKMLEAKANSAREIAAQAIASLMVLSQNQREVKKDEKSVPNLVQLLDSSPQNTAKKYAISCLGSLSSSKRCKKLMISYGAIGYLKKLSDMDIPGAKKLLERLERGKLRSLFSRK</sequence>
<dbReference type="Pfam" id="PF23005">
    <property type="entry name" value="DUF7032"/>
    <property type="match status" value="1"/>
</dbReference>
<evidence type="ECO:0000256" key="1">
    <source>
        <dbReference type="ARBA" id="ARBA00022737"/>
    </source>
</evidence>
<gene>
    <name evidence="3" type="ORF">RIF29_15699</name>
</gene>
<dbReference type="SMART" id="SM00185">
    <property type="entry name" value="ARM"/>
    <property type="match status" value="7"/>
</dbReference>
<feature type="domain" description="DUF7032" evidence="2">
    <location>
        <begin position="117"/>
        <end position="226"/>
    </location>
</feature>
<dbReference type="Pfam" id="PF00514">
    <property type="entry name" value="Arm"/>
    <property type="match status" value="1"/>
</dbReference>
<comment type="caution">
    <text evidence="3">The sequence shown here is derived from an EMBL/GenBank/DDBJ whole genome shotgun (WGS) entry which is preliminary data.</text>
</comment>
<protein>
    <recommendedName>
        <fullName evidence="2">DUF7032 domain-containing protein</fullName>
    </recommendedName>
</protein>
<keyword evidence="1" id="KW-0677">Repeat</keyword>
<organism evidence="3 4">
    <name type="scientific">Crotalaria pallida</name>
    <name type="common">Smooth rattlebox</name>
    <name type="synonym">Crotalaria striata</name>
    <dbReference type="NCBI Taxonomy" id="3830"/>
    <lineage>
        <taxon>Eukaryota</taxon>
        <taxon>Viridiplantae</taxon>
        <taxon>Streptophyta</taxon>
        <taxon>Embryophyta</taxon>
        <taxon>Tracheophyta</taxon>
        <taxon>Spermatophyta</taxon>
        <taxon>Magnoliopsida</taxon>
        <taxon>eudicotyledons</taxon>
        <taxon>Gunneridae</taxon>
        <taxon>Pentapetalae</taxon>
        <taxon>rosids</taxon>
        <taxon>fabids</taxon>
        <taxon>Fabales</taxon>
        <taxon>Fabaceae</taxon>
        <taxon>Papilionoideae</taxon>
        <taxon>50 kb inversion clade</taxon>
        <taxon>genistoids sensu lato</taxon>
        <taxon>core genistoids</taxon>
        <taxon>Crotalarieae</taxon>
        <taxon>Crotalaria</taxon>
    </lineage>
</organism>
<dbReference type="PANTHER" id="PTHR46043:SF9">
    <property type="entry name" value="ARM REPEAT SUPERFAMILY PROTEIN"/>
    <property type="match status" value="1"/>
</dbReference>
<evidence type="ECO:0000259" key="2">
    <source>
        <dbReference type="Pfam" id="PF23005"/>
    </source>
</evidence>
<proteinExistence type="predicted"/>
<evidence type="ECO:0000313" key="3">
    <source>
        <dbReference type="EMBL" id="KAK7274603.1"/>
    </source>
</evidence>
<dbReference type="InterPro" id="IPR011989">
    <property type="entry name" value="ARM-like"/>
</dbReference>
<dbReference type="Gene3D" id="1.25.10.10">
    <property type="entry name" value="Leucine-rich Repeat Variant"/>
    <property type="match status" value="2"/>
</dbReference>
<dbReference type="Proteomes" id="UP001372338">
    <property type="component" value="Unassembled WGS sequence"/>
</dbReference>
<evidence type="ECO:0000313" key="4">
    <source>
        <dbReference type="Proteomes" id="UP001372338"/>
    </source>
</evidence>
<dbReference type="InterPro" id="IPR054296">
    <property type="entry name" value="DUF7032"/>
</dbReference>
<dbReference type="PANTHER" id="PTHR46043">
    <property type="entry name" value="ARM REPEAT SUPERFAMILY PROTEIN"/>
    <property type="match status" value="1"/>
</dbReference>
<keyword evidence="4" id="KW-1185">Reference proteome</keyword>
<accession>A0AAN9FKJ5</accession>
<reference evidence="3 4" key="1">
    <citation type="submission" date="2024-01" db="EMBL/GenBank/DDBJ databases">
        <title>The genomes of 5 underutilized Papilionoideae crops provide insights into root nodulation and disease resistanc.</title>
        <authorList>
            <person name="Yuan L."/>
        </authorList>
    </citation>
    <scope>NUCLEOTIDE SEQUENCE [LARGE SCALE GENOMIC DNA]</scope>
    <source>
        <strain evidence="3">ZHUSHIDOU_FW_LH</strain>
        <tissue evidence="3">Leaf</tissue>
    </source>
</reference>
<dbReference type="InterPro" id="IPR016024">
    <property type="entry name" value="ARM-type_fold"/>
</dbReference>
<dbReference type="EMBL" id="JAYWIO010000003">
    <property type="protein sequence ID" value="KAK7274603.1"/>
    <property type="molecule type" value="Genomic_DNA"/>
</dbReference>
<name>A0AAN9FKJ5_CROPI</name>